<dbReference type="Proteomes" id="UP000561045">
    <property type="component" value="Unassembled WGS sequence"/>
</dbReference>
<organism evidence="1 2">
    <name type="scientific">Niveibacterium umoris</name>
    <dbReference type="NCBI Taxonomy" id="1193620"/>
    <lineage>
        <taxon>Bacteria</taxon>
        <taxon>Pseudomonadati</taxon>
        <taxon>Pseudomonadota</taxon>
        <taxon>Betaproteobacteria</taxon>
        <taxon>Rhodocyclales</taxon>
        <taxon>Rhodocyclaceae</taxon>
        <taxon>Niveibacterium</taxon>
    </lineage>
</organism>
<dbReference type="EMBL" id="JACIET010000001">
    <property type="protein sequence ID" value="MBB4011707.1"/>
    <property type="molecule type" value="Genomic_DNA"/>
</dbReference>
<comment type="caution">
    <text evidence="1">The sequence shown here is derived from an EMBL/GenBank/DDBJ whole genome shotgun (WGS) entry which is preliminary data.</text>
</comment>
<reference evidence="1 2" key="1">
    <citation type="submission" date="2020-08" db="EMBL/GenBank/DDBJ databases">
        <title>Genomic Encyclopedia of Type Strains, Phase IV (KMG-IV): sequencing the most valuable type-strain genomes for metagenomic binning, comparative biology and taxonomic classification.</title>
        <authorList>
            <person name="Goeker M."/>
        </authorList>
    </citation>
    <scope>NUCLEOTIDE SEQUENCE [LARGE SCALE GENOMIC DNA]</scope>
    <source>
        <strain evidence="1 2">DSM 106739</strain>
    </source>
</reference>
<protein>
    <submittedName>
        <fullName evidence="1">Uncharacterized protein</fullName>
    </submittedName>
</protein>
<accession>A0A840BMJ5</accession>
<sequence length="86" mass="9161">MSMHTTLHRADAGFAVSPGPSVATILVAAVAAVHNALARLTSPQASEGDAERADFLAQARDHADLEMRERAWDALQARSRSMPPVL</sequence>
<dbReference type="RefSeq" id="WP_183632579.1">
    <property type="nucleotide sequence ID" value="NZ_BAABLE010000011.1"/>
</dbReference>
<evidence type="ECO:0000313" key="2">
    <source>
        <dbReference type="Proteomes" id="UP000561045"/>
    </source>
</evidence>
<name>A0A840BMJ5_9RHOO</name>
<dbReference type="AlphaFoldDB" id="A0A840BMJ5"/>
<keyword evidence="2" id="KW-1185">Reference proteome</keyword>
<gene>
    <name evidence="1" type="ORF">GGR36_001015</name>
</gene>
<proteinExistence type="predicted"/>
<evidence type="ECO:0000313" key="1">
    <source>
        <dbReference type="EMBL" id="MBB4011707.1"/>
    </source>
</evidence>